<feature type="domain" description="Fe/B12 periplasmic-binding" evidence="4">
    <location>
        <begin position="69"/>
        <end position="317"/>
    </location>
</feature>
<dbReference type="PROSITE" id="PS50983">
    <property type="entry name" value="FE_B12_PBP"/>
    <property type="match status" value="1"/>
</dbReference>
<evidence type="ECO:0000259" key="4">
    <source>
        <dbReference type="PROSITE" id="PS50983"/>
    </source>
</evidence>
<name>A0A0A0I7A2_CLONO</name>
<dbReference type="OrthoDB" id="9816357at2"/>
<dbReference type="PANTHER" id="PTHR30535">
    <property type="entry name" value="VITAMIN B12-BINDING PROTEIN"/>
    <property type="match status" value="1"/>
</dbReference>
<evidence type="ECO:0000313" key="6">
    <source>
        <dbReference type="Proteomes" id="UP000030012"/>
    </source>
</evidence>
<sequence length="319" mass="35552">MILKNNKKSSRFLSLFLALAMIFVCVFSFAGCTKNSVDDKKEVSVGVTYPLKIKDSYNREVVINKEPKRIISIAPNITETIFALGMGNKLVGRTDYCDYPKEAKNIISIGSLTQPNIEKIVELKPDVVIASTHFKKDVLTKLEKMNIKVVVLYGPETFDGVYDTINKVGEVMNAKSEANKLVLDMKNKVNSITDKVKNKTKPKVYYVVSYGKMGDFTSGGNTFIGNMIEMAGGNNVASDVKGWKYSIEKLVEKNPDIIICSKYFDAKKGIQQTPGYKDLKAVKDGKLVEIDNNLLDRQGPRVVDGLEELSKIIHPEAFK</sequence>
<dbReference type="EMBL" id="JENJ01000037">
    <property type="protein sequence ID" value="KGM95555.1"/>
    <property type="molecule type" value="Genomic_DNA"/>
</dbReference>
<dbReference type="RefSeq" id="WP_039255690.1">
    <property type="nucleotide sequence ID" value="NZ_JENJ01000037.1"/>
</dbReference>
<comment type="caution">
    <text evidence="5">The sequence shown here is derived from an EMBL/GenBank/DDBJ whole genome shotgun (WGS) entry which is preliminary data.</text>
</comment>
<dbReference type="InterPro" id="IPR054828">
    <property type="entry name" value="Vit_B12_bind_prot"/>
</dbReference>
<evidence type="ECO:0000256" key="2">
    <source>
        <dbReference type="ARBA" id="ARBA00022729"/>
    </source>
</evidence>
<dbReference type="NCBIfam" id="NF038402">
    <property type="entry name" value="TroA_like"/>
    <property type="match status" value="1"/>
</dbReference>
<comment type="similarity">
    <text evidence="1">Belongs to the bacterial solute-binding protein 8 family.</text>
</comment>
<proteinExistence type="inferred from homology"/>
<dbReference type="Gene3D" id="3.40.50.1980">
    <property type="entry name" value="Nitrogenase molybdenum iron protein domain"/>
    <property type="match status" value="2"/>
</dbReference>
<dbReference type="Proteomes" id="UP000030012">
    <property type="component" value="Unassembled WGS sequence"/>
</dbReference>
<dbReference type="PANTHER" id="PTHR30535:SF34">
    <property type="entry name" value="MOLYBDATE-BINDING PROTEIN MOLA"/>
    <property type="match status" value="1"/>
</dbReference>
<feature type="signal peptide" evidence="3">
    <location>
        <begin position="1"/>
        <end position="30"/>
    </location>
</feature>
<dbReference type="AlphaFoldDB" id="A0A0A0I7A2"/>
<evidence type="ECO:0000256" key="3">
    <source>
        <dbReference type="SAM" id="SignalP"/>
    </source>
</evidence>
<dbReference type="SUPFAM" id="SSF53807">
    <property type="entry name" value="Helical backbone' metal receptor"/>
    <property type="match status" value="1"/>
</dbReference>
<dbReference type="GO" id="GO:0071281">
    <property type="term" value="P:cellular response to iron ion"/>
    <property type="evidence" value="ECO:0007669"/>
    <property type="project" value="TreeGrafter"/>
</dbReference>
<evidence type="ECO:0000256" key="1">
    <source>
        <dbReference type="ARBA" id="ARBA00008814"/>
    </source>
</evidence>
<feature type="chain" id="PRO_5001963586" evidence="3">
    <location>
        <begin position="31"/>
        <end position="319"/>
    </location>
</feature>
<protein>
    <submittedName>
        <fullName evidence="5">ABC transporter substrate-binding protein</fullName>
    </submittedName>
</protein>
<evidence type="ECO:0000313" key="5">
    <source>
        <dbReference type="EMBL" id="KGM95555.1"/>
    </source>
</evidence>
<dbReference type="InterPro" id="IPR002491">
    <property type="entry name" value="ABC_transptr_periplasmic_BD"/>
</dbReference>
<dbReference type="PROSITE" id="PS51257">
    <property type="entry name" value="PROKAR_LIPOPROTEIN"/>
    <property type="match status" value="1"/>
</dbReference>
<organism evidence="5 6">
    <name type="scientific">Clostridium novyi A str. 4552</name>
    <dbReference type="NCBI Taxonomy" id="1444289"/>
    <lineage>
        <taxon>Bacteria</taxon>
        <taxon>Bacillati</taxon>
        <taxon>Bacillota</taxon>
        <taxon>Clostridia</taxon>
        <taxon>Eubacteriales</taxon>
        <taxon>Clostridiaceae</taxon>
        <taxon>Clostridium</taxon>
    </lineage>
</organism>
<dbReference type="InterPro" id="IPR050902">
    <property type="entry name" value="ABC_Transporter_SBP"/>
</dbReference>
<keyword evidence="2 3" id="KW-0732">Signal</keyword>
<reference evidence="5 6" key="1">
    <citation type="submission" date="2014-01" db="EMBL/GenBank/DDBJ databases">
        <title>Plasmidome dynamics in the species complex Clostridium novyi sensu lato converts strains of independent lineages into distinctly different pathogens.</title>
        <authorList>
            <person name="Skarin H."/>
            <person name="Segerman B."/>
        </authorList>
    </citation>
    <scope>NUCLEOTIDE SEQUENCE [LARGE SCALE GENOMIC DNA]</scope>
    <source>
        <strain evidence="5 6">4552</strain>
    </source>
</reference>
<dbReference type="CDD" id="cd01143">
    <property type="entry name" value="YvrC"/>
    <property type="match status" value="1"/>
</dbReference>
<dbReference type="Pfam" id="PF01497">
    <property type="entry name" value="Peripla_BP_2"/>
    <property type="match status" value="1"/>
</dbReference>
<accession>A0A0A0I7A2</accession>
<gene>
    <name evidence="5" type="ORF">Z968_08835</name>
</gene>